<dbReference type="SUPFAM" id="SSF53254">
    <property type="entry name" value="Phosphoglycerate mutase-like"/>
    <property type="match status" value="1"/>
</dbReference>
<dbReference type="Pfam" id="PF00300">
    <property type="entry name" value="His_Phos_1"/>
    <property type="match status" value="1"/>
</dbReference>
<evidence type="ECO:0000313" key="1">
    <source>
        <dbReference type="EMBL" id="RAS60508.1"/>
    </source>
</evidence>
<dbReference type="Gene3D" id="3.40.50.1240">
    <property type="entry name" value="Phosphoglycerate mutase-like"/>
    <property type="match status" value="1"/>
</dbReference>
<dbReference type="EMBL" id="QLTR01000021">
    <property type="protein sequence ID" value="RAS60508.1"/>
    <property type="molecule type" value="Genomic_DNA"/>
</dbReference>
<accession>A0A2J8GK67</accession>
<organism evidence="1 2">
    <name type="scientific">Vibrio diazotrophicus</name>
    <dbReference type="NCBI Taxonomy" id="685"/>
    <lineage>
        <taxon>Bacteria</taxon>
        <taxon>Pseudomonadati</taxon>
        <taxon>Pseudomonadota</taxon>
        <taxon>Gammaproteobacteria</taxon>
        <taxon>Vibrionales</taxon>
        <taxon>Vibrionaceae</taxon>
        <taxon>Vibrio</taxon>
    </lineage>
</organism>
<proteinExistence type="predicted"/>
<name>A0A2J8GK67_VIBDI</name>
<sequence length="207" mass="23429">MSLSQNQFNLYLLRHGKTKGKPALNGHKDVVVDDSIQNAIAHRVLEQYSFSKVYASPLIRCQRVAELVTGLNPTLKLVIEPRLKEQSFGDFDGVPFDDLTHEWKKLEQFWANPAQNTLLNAEPLQVGYERVTEAWEQIVQHCEQDTLIVSHGGPIRFILAHVLGLDWQNPQLYTSLSIDNQSITHIQISKFAGKVFFSVKAIGIPLI</sequence>
<dbReference type="InterPro" id="IPR050275">
    <property type="entry name" value="PGM_Phosphatase"/>
</dbReference>
<dbReference type="CDD" id="cd07067">
    <property type="entry name" value="HP_PGM_like"/>
    <property type="match status" value="1"/>
</dbReference>
<dbReference type="InterPro" id="IPR013078">
    <property type="entry name" value="His_Pase_superF_clade-1"/>
</dbReference>
<gene>
    <name evidence="1" type="ORF">DET48_12113</name>
</gene>
<dbReference type="InterPro" id="IPR029033">
    <property type="entry name" value="His_PPase_superfam"/>
</dbReference>
<dbReference type="GO" id="GO:0005737">
    <property type="term" value="C:cytoplasm"/>
    <property type="evidence" value="ECO:0007669"/>
    <property type="project" value="TreeGrafter"/>
</dbReference>
<dbReference type="RefSeq" id="WP_102942530.1">
    <property type="nucleotide sequence ID" value="NZ_QLTR01000021.1"/>
</dbReference>
<dbReference type="PANTHER" id="PTHR48100:SF1">
    <property type="entry name" value="HISTIDINE PHOSPHATASE FAMILY PROTEIN-RELATED"/>
    <property type="match status" value="1"/>
</dbReference>
<dbReference type="GO" id="GO:0016791">
    <property type="term" value="F:phosphatase activity"/>
    <property type="evidence" value="ECO:0007669"/>
    <property type="project" value="TreeGrafter"/>
</dbReference>
<reference evidence="1 2" key="1">
    <citation type="submission" date="2018-06" db="EMBL/GenBank/DDBJ databases">
        <title>Freshwater and sediment microbial communities from various areas in North America, analyzing microbe dynamics in response to fracking.</title>
        <authorList>
            <person name="Lamendella R."/>
        </authorList>
    </citation>
    <scope>NUCLEOTIDE SEQUENCE [LARGE SCALE GENOMIC DNA]</scope>
    <source>
        <strain evidence="1 2">99A</strain>
    </source>
</reference>
<dbReference type="SMART" id="SM00855">
    <property type="entry name" value="PGAM"/>
    <property type="match status" value="1"/>
</dbReference>
<dbReference type="AlphaFoldDB" id="A0A2J8GK67"/>
<dbReference type="STRING" id="1348635.GCA_000740015_01087"/>
<dbReference type="PANTHER" id="PTHR48100">
    <property type="entry name" value="BROAD-SPECIFICITY PHOSPHATASE YOR283W-RELATED"/>
    <property type="match status" value="1"/>
</dbReference>
<protein>
    <submittedName>
        <fullName evidence="1">Alpha-ribazole phosphatase</fullName>
    </submittedName>
</protein>
<comment type="caution">
    <text evidence="1">The sequence shown here is derived from an EMBL/GenBank/DDBJ whole genome shotgun (WGS) entry which is preliminary data.</text>
</comment>
<evidence type="ECO:0000313" key="2">
    <source>
        <dbReference type="Proteomes" id="UP000248729"/>
    </source>
</evidence>
<dbReference type="Proteomes" id="UP000248729">
    <property type="component" value="Unassembled WGS sequence"/>
</dbReference>